<dbReference type="PROSITE" id="PS50963">
    <property type="entry name" value="LINK_2"/>
    <property type="match status" value="1"/>
</dbReference>
<reference evidence="29" key="1">
    <citation type="submission" date="2025-08" db="UniProtKB">
        <authorList>
            <consortium name="Ensembl"/>
        </authorList>
    </citation>
    <scope>IDENTIFICATION</scope>
</reference>
<keyword evidence="6" id="KW-0964">Secreted</keyword>
<keyword evidence="15" id="KW-0675">Receptor</keyword>
<evidence type="ECO:0000256" key="3">
    <source>
        <dbReference type="ARBA" id="ARBA00004613"/>
    </source>
</evidence>
<dbReference type="GO" id="GO:0005540">
    <property type="term" value="F:hyaluronic acid binding"/>
    <property type="evidence" value="ECO:0007669"/>
    <property type="project" value="InterPro"/>
</dbReference>
<feature type="transmembrane region" description="Helical" evidence="27">
    <location>
        <begin position="525"/>
        <end position="546"/>
    </location>
</feature>
<name>A0A8D0UE58_PIG</name>
<dbReference type="GO" id="GO:0009986">
    <property type="term" value="C:cell surface"/>
    <property type="evidence" value="ECO:0007669"/>
    <property type="project" value="UniProtKB-ARBA"/>
</dbReference>
<feature type="compositionally biased region" description="Low complexity" evidence="26">
    <location>
        <begin position="375"/>
        <end position="389"/>
    </location>
</feature>
<feature type="compositionally biased region" description="Basic and acidic residues" evidence="26">
    <location>
        <begin position="146"/>
        <end position="155"/>
    </location>
</feature>
<feature type="compositionally biased region" description="Polar residues" evidence="26">
    <location>
        <begin position="202"/>
        <end position="223"/>
    </location>
</feature>
<evidence type="ECO:0000256" key="19">
    <source>
        <dbReference type="ARBA" id="ARBA00029928"/>
    </source>
</evidence>
<evidence type="ECO:0000256" key="12">
    <source>
        <dbReference type="ARBA" id="ARBA00022989"/>
    </source>
</evidence>
<keyword evidence="8 27" id="KW-0812">Transmembrane</keyword>
<feature type="compositionally biased region" description="Low complexity" evidence="26">
    <location>
        <begin position="494"/>
        <end position="510"/>
    </location>
</feature>
<keyword evidence="16" id="KW-0325">Glycoprotein</keyword>
<dbReference type="GO" id="GO:0048731">
    <property type="term" value="P:system development"/>
    <property type="evidence" value="ECO:0007669"/>
    <property type="project" value="UniProtKB-ARBA"/>
</dbReference>
<dbReference type="GO" id="GO:0005902">
    <property type="term" value="C:microvillus"/>
    <property type="evidence" value="ECO:0007669"/>
    <property type="project" value="UniProtKB-SubCell"/>
</dbReference>
<evidence type="ECO:0000256" key="13">
    <source>
        <dbReference type="ARBA" id="ARBA00023136"/>
    </source>
</evidence>
<organism evidence="29 30">
    <name type="scientific">Sus scrofa</name>
    <name type="common">Pig</name>
    <dbReference type="NCBI Taxonomy" id="9823"/>
    <lineage>
        <taxon>Eukaryota</taxon>
        <taxon>Metazoa</taxon>
        <taxon>Chordata</taxon>
        <taxon>Craniata</taxon>
        <taxon>Vertebrata</taxon>
        <taxon>Euteleostomi</taxon>
        <taxon>Mammalia</taxon>
        <taxon>Eutheria</taxon>
        <taxon>Laurasiatheria</taxon>
        <taxon>Artiodactyla</taxon>
        <taxon>Suina</taxon>
        <taxon>Suidae</taxon>
        <taxon>Sus</taxon>
    </lineage>
</organism>
<dbReference type="PANTHER" id="PTHR10225:SF6">
    <property type="entry name" value="CD44 ANTIGEN"/>
    <property type="match status" value="1"/>
</dbReference>
<dbReference type="Ensembl" id="ENSSSCT00015106118.1">
    <property type="protein sequence ID" value="ENSSSCP00015044574.1"/>
    <property type="gene ID" value="ENSSSCG00015076011.1"/>
</dbReference>
<dbReference type="GO" id="GO:0042981">
    <property type="term" value="P:regulation of apoptotic process"/>
    <property type="evidence" value="ECO:0007669"/>
    <property type="project" value="UniProtKB-ARBA"/>
</dbReference>
<dbReference type="InterPro" id="IPR016187">
    <property type="entry name" value="CTDL_fold"/>
</dbReference>
<dbReference type="InterPro" id="IPR000538">
    <property type="entry name" value="Link_dom"/>
</dbReference>
<keyword evidence="13 27" id="KW-0472">Membrane</keyword>
<evidence type="ECO:0000256" key="26">
    <source>
        <dbReference type="SAM" id="MobiDB-lite"/>
    </source>
</evidence>
<dbReference type="InterPro" id="IPR001231">
    <property type="entry name" value="CD44_antigen"/>
</dbReference>
<evidence type="ECO:0000256" key="18">
    <source>
        <dbReference type="ARBA" id="ARBA00029917"/>
    </source>
</evidence>
<protein>
    <recommendedName>
        <fullName evidence="4">CD44 antigen</fullName>
    </recommendedName>
    <alternativeName>
        <fullName evidence="22">GP90 lymphocyte homing/adhesion receptor</fullName>
    </alternativeName>
    <alternativeName>
        <fullName evidence="21">HUTCH-I</fullName>
    </alternativeName>
    <alternativeName>
        <fullName evidence="23">Hermes antigen</fullName>
    </alternativeName>
    <alternativeName>
        <fullName evidence="20">Hyaluronate receptor</fullName>
    </alternativeName>
    <alternativeName>
        <fullName evidence="18">Phagocytic glycoprotein 1</fullName>
    </alternativeName>
    <alternativeName>
        <fullName evidence="19">Phagocytic glycoprotein I</fullName>
    </alternativeName>
</protein>
<dbReference type="InterPro" id="IPR043210">
    <property type="entry name" value="CD44_antigen-like"/>
</dbReference>
<evidence type="ECO:0000256" key="1">
    <source>
        <dbReference type="ARBA" id="ARBA00004105"/>
    </source>
</evidence>
<proteinExistence type="predicted"/>
<dbReference type="PRINTS" id="PR01265">
    <property type="entry name" value="LINKMODULE"/>
</dbReference>
<feature type="region of interest" description="Disordered" evidence="26">
    <location>
        <begin position="452"/>
        <end position="517"/>
    </location>
</feature>
<dbReference type="GO" id="GO:0007155">
    <property type="term" value="P:cell adhesion"/>
    <property type="evidence" value="ECO:0007669"/>
    <property type="project" value="UniProtKB-KW"/>
</dbReference>
<evidence type="ECO:0000256" key="23">
    <source>
        <dbReference type="ARBA" id="ARBA00032917"/>
    </source>
</evidence>
<evidence type="ECO:0000256" key="16">
    <source>
        <dbReference type="ARBA" id="ARBA00023180"/>
    </source>
</evidence>
<comment type="subcellular location">
    <subcellularLocation>
        <location evidence="2">Cell membrane</location>
        <topology evidence="2">Single-pass type I membrane protein</topology>
    </subcellularLocation>
    <subcellularLocation>
        <location evidence="1">Cell projection</location>
        <location evidence="1">Microvillus</location>
    </subcellularLocation>
    <subcellularLocation>
        <location evidence="3">Secreted</location>
    </subcellularLocation>
</comment>
<feature type="domain" description="Link" evidence="28">
    <location>
        <begin position="22"/>
        <end position="110"/>
    </location>
</feature>
<evidence type="ECO:0000256" key="9">
    <source>
        <dbReference type="ARBA" id="ARBA00022729"/>
    </source>
</evidence>
<dbReference type="CDD" id="cd03516">
    <property type="entry name" value="Link_domain_CD44_like"/>
    <property type="match status" value="1"/>
</dbReference>
<feature type="region of interest" description="Disordered" evidence="26">
    <location>
        <begin position="247"/>
        <end position="438"/>
    </location>
</feature>
<evidence type="ECO:0000256" key="11">
    <source>
        <dbReference type="ARBA" id="ARBA00022974"/>
    </source>
</evidence>
<evidence type="ECO:0000313" key="29">
    <source>
        <dbReference type="Ensembl" id="ENSSSCP00015044574.1"/>
    </source>
</evidence>
<evidence type="ECO:0000256" key="22">
    <source>
        <dbReference type="ARBA" id="ARBA00032514"/>
    </source>
</evidence>
<dbReference type="GO" id="GO:0005886">
    <property type="term" value="C:plasma membrane"/>
    <property type="evidence" value="ECO:0007669"/>
    <property type="project" value="UniProtKB-SubCell"/>
</dbReference>
<evidence type="ECO:0000256" key="15">
    <source>
        <dbReference type="ARBA" id="ARBA00023170"/>
    </source>
</evidence>
<dbReference type="GO" id="GO:0005576">
    <property type="term" value="C:extracellular region"/>
    <property type="evidence" value="ECO:0007669"/>
    <property type="project" value="UniProtKB-SubCell"/>
</dbReference>
<keyword evidence="5" id="KW-1003">Cell membrane</keyword>
<keyword evidence="14" id="KW-1015">Disulfide bond</keyword>
<evidence type="ECO:0000256" key="21">
    <source>
        <dbReference type="ARBA" id="ARBA00031823"/>
    </source>
</evidence>
<keyword evidence="17" id="KW-0966">Cell projection</keyword>
<keyword evidence="7" id="KW-0597">Phosphoprotein</keyword>
<feature type="compositionally biased region" description="Polar residues" evidence="26">
    <location>
        <begin position="466"/>
        <end position="475"/>
    </location>
</feature>
<dbReference type="Proteomes" id="UP000694726">
    <property type="component" value="Unplaced"/>
</dbReference>
<accession>A0A8D0UE58</accession>
<dbReference type="FunFam" id="3.10.100.10:FF:000004">
    <property type="entry name" value="CD44 antigen isoform X2"/>
    <property type="match status" value="1"/>
</dbReference>
<dbReference type="InterPro" id="IPR016186">
    <property type="entry name" value="C-type_lectin-like/link_sf"/>
</dbReference>
<dbReference type="SMART" id="SM00445">
    <property type="entry name" value="LINK"/>
    <property type="match status" value="1"/>
</dbReference>
<dbReference type="PANTHER" id="PTHR10225">
    <property type="entry name" value="HYALURONAN RECEPTOR"/>
    <property type="match status" value="1"/>
</dbReference>
<keyword evidence="12 27" id="KW-1133">Transmembrane helix</keyword>
<dbReference type="PROSITE" id="PS01241">
    <property type="entry name" value="LINK_1"/>
    <property type="match status" value="1"/>
</dbReference>
<keyword evidence="9" id="KW-0732">Signal</keyword>
<evidence type="ECO:0000256" key="5">
    <source>
        <dbReference type="ARBA" id="ARBA00022475"/>
    </source>
</evidence>
<evidence type="ECO:0000256" key="8">
    <source>
        <dbReference type="ARBA" id="ARBA00022692"/>
    </source>
</evidence>
<evidence type="ECO:0000256" key="17">
    <source>
        <dbReference type="ARBA" id="ARBA00023273"/>
    </source>
</evidence>
<evidence type="ECO:0000313" key="30">
    <source>
        <dbReference type="Proteomes" id="UP000694726"/>
    </source>
</evidence>
<dbReference type="Pfam" id="PF00193">
    <property type="entry name" value="Xlink"/>
    <property type="match status" value="1"/>
</dbReference>
<dbReference type="Gene3D" id="3.10.100.10">
    <property type="entry name" value="Mannose-Binding Protein A, subunit A"/>
    <property type="match status" value="1"/>
</dbReference>
<keyword evidence="10" id="KW-0130">Cell adhesion</keyword>
<dbReference type="GO" id="GO:0032991">
    <property type="term" value="C:protein-containing complex"/>
    <property type="evidence" value="ECO:0007669"/>
    <property type="project" value="UniProtKB-ARBA"/>
</dbReference>
<evidence type="ECO:0000256" key="24">
    <source>
        <dbReference type="ARBA" id="ARBA00065352"/>
    </source>
</evidence>
<dbReference type="GO" id="GO:0009653">
    <property type="term" value="P:anatomical structure morphogenesis"/>
    <property type="evidence" value="ECO:0007669"/>
    <property type="project" value="UniProtKB-ARBA"/>
</dbReference>
<evidence type="ECO:0000256" key="20">
    <source>
        <dbReference type="ARBA" id="ARBA00031179"/>
    </source>
</evidence>
<feature type="compositionally biased region" description="Low complexity" evidence="26">
    <location>
        <begin position="169"/>
        <end position="183"/>
    </location>
</feature>
<dbReference type="SUPFAM" id="SSF56436">
    <property type="entry name" value="C-type lectin-like"/>
    <property type="match status" value="1"/>
</dbReference>
<feature type="compositionally biased region" description="Polar residues" evidence="26">
    <location>
        <begin position="312"/>
        <end position="324"/>
    </location>
</feature>
<evidence type="ECO:0000256" key="10">
    <source>
        <dbReference type="ARBA" id="ARBA00022889"/>
    </source>
</evidence>
<feature type="compositionally biased region" description="Low complexity" evidence="26">
    <location>
        <begin position="295"/>
        <end position="304"/>
    </location>
</feature>
<evidence type="ECO:0000256" key="2">
    <source>
        <dbReference type="ARBA" id="ARBA00004251"/>
    </source>
</evidence>
<evidence type="ECO:0000256" key="4">
    <source>
        <dbReference type="ARBA" id="ARBA00020474"/>
    </source>
</evidence>
<comment type="subunit">
    <text evidence="24">Interacts with PKN2. Interacts with TIAM1 and TIAM2. Interacts with HA, as well as other glycosaminoglycans, collagen, laminin, and fibronectin via its N-terminal segment. Interacts with UNC119. Interacts with PDPN (via extracellular domain); this interaction is required for PDPN-mediated directional migration and regulation of lamellipodia extension/stabilization during cell spreading and migration. Interacts with RDX, EZR and MSN. Interacts with EGFR. Interacts with CD74; this complex is essential for the MIF-induced signaling cascade that results in B cell survival.</text>
</comment>
<feature type="compositionally biased region" description="Low complexity" evidence="26">
    <location>
        <begin position="247"/>
        <end position="266"/>
    </location>
</feature>
<comment type="caution">
    <text evidence="25">Lacks conserved residue(s) required for the propagation of feature annotation.</text>
</comment>
<sequence length="617" mass="66698">MPKNLTFLFHFIDLNITCRYAGVFHVEKNGRYSISKTEAADLCKAFNSTLPTMAQMEAALNIGFETCRYGFIDGHVVIPRIHPNAICAANNTGVYILTSNTSQYDTYCFNASAPPEEDCTSVTDLPNTFEGPITITIVNRDGTRYTKKGEYRTNPEDINPSMAPEDDMSSGSSSERSTSGGYSIFHTHLPTTTHPDQEGPWVSSNPEDTPATITSAVPSNSHTAAHMPYGRTANNWMWSWFGNSQSKTQDQTTTATTAQAIPSSTTEETATQKEQWFENGWSGGYPHTPKEDPHATAGTTAASAHDSHPSERATTQSQVDSSWTHFFDPVSHPMGRGHQTEGRMDEDASHSTTLQPSADPHTGLLEDLDRTGPLSVTAQQSDTQSSSTSHGGLEEDKDHPVAATPTSSNRNDGRSGRRGGSLPEDSATSVEGYTLHSPDTNEYRTLILVTPTKTGSPGVTEVTIVGDSTSNVDLSSSEDQDPYFDPSGRSFTTHGSESAGHSSGSQEGEANTTSGPIRKSQIPEWLIILASLLALALILAVCIAVNSRRRCGQKKKLVINNGNGPVEERKPSGLNGEASKSQEMVHLVNKESTETPDQFMTADETRNLQNVDMKIGV</sequence>
<evidence type="ECO:0000259" key="28">
    <source>
        <dbReference type="PROSITE" id="PS50963"/>
    </source>
</evidence>
<evidence type="ECO:0000256" key="6">
    <source>
        <dbReference type="ARBA" id="ARBA00022525"/>
    </source>
</evidence>
<feature type="compositionally biased region" description="Basic and acidic residues" evidence="26">
    <location>
        <begin position="338"/>
        <end position="349"/>
    </location>
</feature>
<keyword evidence="11" id="KW-0654">Proteoglycan</keyword>
<dbReference type="AlphaFoldDB" id="A0A8D0UE58"/>
<feature type="region of interest" description="Disordered" evidence="26">
    <location>
        <begin position="146"/>
        <end position="226"/>
    </location>
</feature>
<evidence type="ECO:0000256" key="14">
    <source>
        <dbReference type="ARBA" id="ARBA00023157"/>
    </source>
</evidence>
<dbReference type="PRINTS" id="PR00658">
    <property type="entry name" value="CD44"/>
</dbReference>
<evidence type="ECO:0000256" key="25">
    <source>
        <dbReference type="PROSITE-ProRule" id="PRU00323"/>
    </source>
</evidence>
<evidence type="ECO:0000256" key="7">
    <source>
        <dbReference type="ARBA" id="ARBA00022553"/>
    </source>
</evidence>
<evidence type="ECO:0000256" key="27">
    <source>
        <dbReference type="SAM" id="Phobius"/>
    </source>
</evidence>